<evidence type="ECO:0000259" key="3">
    <source>
        <dbReference type="Pfam" id="PF03061"/>
    </source>
</evidence>
<reference evidence="4 5" key="1">
    <citation type="submission" date="2024-03" db="EMBL/GenBank/DDBJ databases">
        <title>Draft genome sequence of Klenkia terrae.</title>
        <authorList>
            <person name="Duangmal K."/>
            <person name="Chantavorakit T."/>
        </authorList>
    </citation>
    <scope>NUCLEOTIDE SEQUENCE [LARGE SCALE GENOMIC DNA]</scope>
    <source>
        <strain evidence="4 5">JCM 17786</strain>
    </source>
</reference>
<dbReference type="PANTHER" id="PTHR31793">
    <property type="entry name" value="4-HYDROXYBENZOYL-COA THIOESTERASE FAMILY MEMBER"/>
    <property type="match status" value="1"/>
</dbReference>
<accession>A0ABU8E8S1</accession>
<feature type="domain" description="Thioesterase" evidence="3">
    <location>
        <begin position="31"/>
        <end position="108"/>
    </location>
</feature>
<keyword evidence="2" id="KW-0378">Hydrolase</keyword>
<evidence type="ECO:0000256" key="2">
    <source>
        <dbReference type="ARBA" id="ARBA00022801"/>
    </source>
</evidence>
<dbReference type="SUPFAM" id="SSF54637">
    <property type="entry name" value="Thioesterase/thiol ester dehydrase-isomerase"/>
    <property type="match status" value="1"/>
</dbReference>
<dbReference type="InterPro" id="IPR050563">
    <property type="entry name" value="4-hydroxybenzoyl-CoA_TE"/>
</dbReference>
<dbReference type="Gene3D" id="3.10.129.10">
    <property type="entry name" value="Hotdog Thioesterase"/>
    <property type="match status" value="1"/>
</dbReference>
<evidence type="ECO:0000256" key="1">
    <source>
        <dbReference type="ARBA" id="ARBA00005953"/>
    </source>
</evidence>
<comment type="similarity">
    <text evidence="1">Belongs to the 4-hydroxybenzoyl-CoA thioesterase family.</text>
</comment>
<keyword evidence="5" id="KW-1185">Reference proteome</keyword>
<dbReference type="Proteomes" id="UP001373496">
    <property type="component" value="Unassembled WGS sequence"/>
</dbReference>
<dbReference type="InterPro" id="IPR029069">
    <property type="entry name" value="HotDog_dom_sf"/>
</dbReference>
<dbReference type="PANTHER" id="PTHR31793:SF27">
    <property type="entry name" value="NOVEL THIOESTERASE SUPERFAMILY DOMAIN AND SAPOSIN A-TYPE DOMAIN CONTAINING PROTEIN (0610012H03RIK)"/>
    <property type="match status" value="1"/>
</dbReference>
<dbReference type="EMBL" id="JBAPLV010000018">
    <property type="protein sequence ID" value="MEI4279995.1"/>
    <property type="molecule type" value="Genomic_DNA"/>
</dbReference>
<protein>
    <submittedName>
        <fullName evidence="4">Hotdog domain-containing protein</fullName>
    </submittedName>
</protein>
<organism evidence="4 5">
    <name type="scientific">Klenkia terrae</name>
    <dbReference type="NCBI Taxonomy" id="1052259"/>
    <lineage>
        <taxon>Bacteria</taxon>
        <taxon>Bacillati</taxon>
        <taxon>Actinomycetota</taxon>
        <taxon>Actinomycetes</taxon>
        <taxon>Geodermatophilales</taxon>
        <taxon>Geodermatophilaceae</taxon>
        <taxon>Klenkia</taxon>
    </lineage>
</organism>
<dbReference type="InterPro" id="IPR006683">
    <property type="entry name" value="Thioestr_dom"/>
</dbReference>
<dbReference type="Pfam" id="PF03061">
    <property type="entry name" value="4HBT"/>
    <property type="match status" value="1"/>
</dbReference>
<dbReference type="CDD" id="cd00586">
    <property type="entry name" value="4HBT"/>
    <property type="match status" value="1"/>
</dbReference>
<name>A0ABU8E8S1_9ACTN</name>
<evidence type="ECO:0000313" key="5">
    <source>
        <dbReference type="Proteomes" id="UP001373496"/>
    </source>
</evidence>
<sequence length="142" mass="15127">MAAAHAGRGGVSGPSGTCRRRVEWVDTDASGIYHNTAVARFAEAAEAELMRGVGLDFAPTAPRVRYEVEFVSPLRFGDEAVTTVQVAEIGRTSMTFDFEVRRGDDVLAARGRYVVVHVDGFEGGGPSPWPDAWRAALGADGS</sequence>
<gene>
    <name evidence="4" type="ORF">UXQ13_16110</name>
</gene>
<comment type="caution">
    <text evidence="4">The sequence shown here is derived from an EMBL/GenBank/DDBJ whole genome shotgun (WGS) entry which is preliminary data.</text>
</comment>
<evidence type="ECO:0000313" key="4">
    <source>
        <dbReference type="EMBL" id="MEI4279995.1"/>
    </source>
</evidence>
<proteinExistence type="inferred from homology"/>